<dbReference type="GeneID" id="103699859"/>
<name>A0A8B8ZXY1_PHODC</name>
<dbReference type="Gene3D" id="3.40.50.720">
    <property type="entry name" value="NAD(P)-binding Rossmann-like Domain"/>
    <property type="match status" value="1"/>
</dbReference>
<gene>
    <name evidence="7" type="primary">LOC103699859</name>
</gene>
<comment type="similarity">
    <text evidence="1 4">Belongs to the short-chain dehydrogenases/reductases (SDR) family.</text>
</comment>
<dbReference type="InterPro" id="IPR002347">
    <property type="entry name" value="SDR_fam"/>
</dbReference>
<evidence type="ECO:0000256" key="5">
    <source>
        <dbReference type="RuleBase" id="RU369024"/>
    </source>
</evidence>
<sequence>MEGTICSPTEKRIAVVTGGNKGIGLEICRQLALNGVRVILTARDEKRGQEAVEKLRKCGLFDVLFHQLDVTDSSSIASFADFVGTEFGKLDILVNNAAIVGLTIDVEALQASKQSNNVQEAKDVKDIPDWKKPYMRETLERAEECFKTNYYGTRDVTEALIPLLQSSISGRVVNVSSSLGQLRVISNEKLKQDLSNVDGLTEERLVELLNLFIKDFKEGFLDAHGWPTIASAYKLSKVLINAYTRILAKKYPALCINCVNPGYVKTDLNGNTGILSTKEGAEGPVMLALQTGTGPSGLFFDQTEVSTF</sequence>
<evidence type="ECO:0000256" key="1">
    <source>
        <dbReference type="ARBA" id="ARBA00006484"/>
    </source>
</evidence>
<evidence type="ECO:0000256" key="4">
    <source>
        <dbReference type="RuleBase" id="RU000363"/>
    </source>
</evidence>
<dbReference type="SUPFAM" id="SSF51735">
    <property type="entry name" value="NAD(P)-binding Rossmann-fold domains"/>
    <property type="match status" value="1"/>
</dbReference>
<dbReference type="InterPro" id="IPR036291">
    <property type="entry name" value="NAD(P)-bd_dom_sf"/>
</dbReference>
<dbReference type="InterPro" id="IPR045313">
    <property type="entry name" value="CBR1-like"/>
</dbReference>
<protein>
    <recommendedName>
        <fullName evidence="5">Short-chain dehydrogenase/reductase</fullName>
        <ecNumber evidence="5">1.1.1.-</ecNumber>
    </recommendedName>
</protein>
<dbReference type="GO" id="GO:0016020">
    <property type="term" value="C:membrane"/>
    <property type="evidence" value="ECO:0007669"/>
    <property type="project" value="TreeGrafter"/>
</dbReference>
<dbReference type="AlphaFoldDB" id="A0A8B8ZXY1"/>
<accession>A0A8B8ZXY1</accession>
<evidence type="ECO:0000256" key="2">
    <source>
        <dbReference type="ARBA" id="ARBA00022857"/>
    </source>
</evidence>
<dbReference type="EC" id="1.1.1.-" evidence="5"/>
<dbReference type="RefSeq" id="XP_038978217.1">
    <property type="nucleotide sequence ID" value="XM_039122289.1"/>
</dbReference>
<dbReference type="PRINTS" id="PR00080">
    <property type="entry name" value="SDRFAMILY"/>
</dbReference>
<keyword evidence="6" id="KW-1185">Reference proteome</keyword>
<dbReference type="CDD" id="cd05324">
    <property type="entry name" value="carb_red_PTCR-like_SDR_c"/>
    <property type="match status" value="1"/>
</dbReference>
<dbReference type="Pfam" id="PF00106">
    <property type="entry name" value="adh_short"/>
    <property type="match status" value="1"/>
</dbReference>
<dbReference type="PANTHER" id="PTHR43490">
    <property type="entry name" value="(+)-NEOMENTHOL DEHYDROGENASE"/>
    <property type="match status" value="1"/>
</dbReference>
<dbReference type="Proteomes" id="UP000228380">
    <property type="component" value="Unplaced"/>
</dbReference>
<evidence type="ECO:0000313" key="6">
    <source>
        <dbReference type="Proteomes" id="UP000228380"/>
    </source>
</evidence>
<dbReference type="PANTHER" id="PTHR43490:SF73">
    <property type="entry name" value="OS07G0685800 PROTEIN"/>
    <property type="match status" value="1"/>
</dbReference>
<keyword evidence="2 5" id="KW-0521">NADP</keyword>
<keyword evidence="3 5" id="KW-0560">Oxidoreductase</keyword>
<dbReference type="KEGG" id="pda:103699859"/>
<proteinExistence type="inferred from homology"/>
<dbReference type="PRINTS" id="PR00081">
    <property type="entry name" value="GDHRDH"/>
</dbReference>
<reference evidence="7" key="1">
    <citation type="submission" date="2025-08" db="UniProtKB">
        <authorList>
            <consortium name="RefSeq"/>
        </authorList>
    </citation>
    <scope>IDENTIFICATION</scope>
    <source>
        <tissue evidence="7">Young leaves</tissue>
    </source>
</reference>
<evidence type="ECO:0000313" key="7">
    <source>
        <dbReference type="RefSeq" id="XP_038978217.1"/>
    </source>
</evidence>
<organism evidence="6 7">
    <name type="scientific">Phoenix dactylifera</name>
    <name type="common">Date palm</name>
    <dbReference type="NCBI Taxonomy" id="42345"/>
    <lineage>
        <taxon>Eukaryota</taxon>
        <taxon>Viridiplantae</taxon>
        <taxon>Streptophyta</taxon>
        <taxon>Embryophyta</taxon>
        <taxon>Tracheophyta</taxon>
        <taxon>Spermatophyta</taxon>
        <taxon>Magnoliopsida</taxon>
        <taxon>Liliopsida</taxon>
        <taxon>Arecaceae</taxon>
        <taxon>Coryphoideae</taxon>
        <taxon>Phoeniceae</taxon>
        <taxon>Phoenix</taxon>
    </lineage>
</organism>
<dbReference type="GO" id="GO:0016616">
    <property type="term" value="F:oxidoreductase activity, acting on the CH-OH group of donors, NAD or NADP as acceptor"/>
    <property type="evidence" value="ECO:0007669"/>
    <property type="project" value="InterPro"/>
</dbReference>
<evidence type="ECO:0000256" key="3">
    <source>
        <dbReference type="ARBA" id="ARBA00023002"/>
    </source>
</evidence>
<dbReference type="OrthoDB" id="1933717at2759"/>